<evidence type="ECO:0000313" key="3">
    <source>
        <dbReference type="Proteomes" id="UP000266188"/>
    </source>
</evidence>
<organism evidence="2 3">
    <name type="scientific">Aspergillus sclerotialis</name>
    <dbReference type="NCBI Taxonomy" id="2070753"/>
    <lineage>
        <taxon>Eukaryota</taxon>
        <taxon>Fungi</taxon>
        <taxon>Dikarya</taxon>
        <taxon>Ascomycota</taxon>
        <taxon>Pezizomycotina</taxon>
        <taxon>Eurotiomycetes</taxon>
        <taxon>Eurotiomycetidae</taxon>
        <taxon>Eurotiales</taxon>
        <taxon>Aspergillaceae</taxon>
        <taxon>Aspergillus</taxon>
        <taxon>Aspergillus subgen. Polypaecilum</taxon>
    </lineage>
</organism>
<gene>
    <name evidence="2" type="ORF">PHISCL_05224</name>
</gene>
<evidence type="ECO:0000313" key="2">
    <source>
        <dbReference type="EMBL" id="RJE22447.1"/>
    </source>
</evidence>
<proteinExistence type="predicted"/>
<dbReference type="SUPFAM" id="SSF56112">
    <property type="entry name" value="Protein kinase-like (PK-like)"/>
    <property type="match status" value="1"/>
</dbReference>
<dbReference type="PANTHER" id="PTHR21310">
    <property type="entry name" value="AMINOGLYCOSIDE PHOSPHOTRANSFERASE-RELATED-RELATED"/>
    <property type="match status" value="1"/>
</dbReference>
<dbReference type="Proteomes" id="UP000266188">
    <property type="component" value="Unassembled WGS sequence"/>
</dbReference>
<protein>
    <recommendedName>
        <fullName evidence="4">Phosphotransferase enzyme family</fullName>
    </recommendedName>
</protein>
<sequence>MPIQTTQTKITSDKARNMEQDALVEVNAITLNDINMIVKAYPSMDITEVLEQKLKTYPALRKAFRESALQSANSSVDIPNSPNLLPDVRRDYQISVNAKVIQPSGAAVVRAAQIHSLQDGVAIDLPTVLEQLNELVAFSEIIWHLGSTVILGFDSKLVIKVGQDIDISHISTVNYIKQQARELPIPDIHGILQQPDGSRTFLFMSRVSGEPLDSKWNLLDERLKVSIKDQLDVIFKNFRFISPPPTEDPHAVLGGGNPRRCKDARRELRVAEQPISNEAEFNDFICSNPQRTNTSYIAMIRSYLTTNHEIVMTHGDLHARNIMVSITSGEAKLTGADTSPQFPCPSSDTNTSSASRVVRRILGIRESS</sequence>
<feature type="compositionally biased region" description="Polar residues" evidence="1">
    <location>
        <begin position="336"/>
        <end position="354"/>
    </location>
</feature>
<keyword evidence="3" id="KW-1185">Reference proteome</keyword>
<dbReference type="PANTHER" id="PTHR21310:SF15">
    <property type="entry name" value="AMINOGLYCOSIDE PHOSPHOTRANSFERASE DOMAIN-CONTAINING PROTEIN"/>
    <property type="match status" value="1"/>
</dbReference>
<dbReference type="InterPro" id="IPR051678">
    <property type="entry name" value="AGP_Transferase"/>
</dbReference>
<name>A0A3A2ZM31_9EURO</name>
<reference evidence="3" key="1">
    <citation type="submission" date="2017-02" db="EMBL/GenBank/DDBJ databases">
        <authorList>
            <person name="Tafer H."/>
            <person name="Lopandic K."/>
        </authorList>
    </citation>
    <scope>NUCLEOTIDE SEQUENCE [LARGE SCALE GENOMIC DNA]</scope>
    <source>
        <strain evidence="3">CBS 366.77</strain>
    </source>
</reference>
<evidence type="ECO:0008006" key="4">
    <source>
        <dbReference type="Google" id="ProtNLM"/>
    </source>
</evidence>
<dbReference type="EMBL" id="MVGC01000168">
    <property type="protein sequence ID" value="RJE22447.1"/>
    <property type="molecule type" value="Genomic_DNA"/>
</dbReference>
<dbReference type="OrthoDB" id="2906425at2759"/>
<dbReference type="STRING" id="2070753.A0A3A2ZM31"/>
<evidence type="ECO:0000256" key="1">
    <source>
        <dbReference type="SAM" id="MobiDB-lite"/>
    </source>
</evidence>
<accession>A0A3A2ZM31</accession>
<dbReference type="InterPro" id="IPR011009">
    <property type="entry name" value="Kinase-like_dom_sf"/>
</dbReference>
<feature type="region of interest" description="Disordered" evidence="1">
    <location>
        <begin position="334"/>
        <end position="354"/>
    </location>
</feature>
<comment type="caution">
    <text evidence="2">The sequence shown here is derived from an EMBL/GenBank/DDBJ whole genome shotgun (WGS) entry which is preliminary data.</text>
</comment>
<dbReference type="AlphaFoldDB" id="A0A3A2ZM31"/>